<protein>
    <submittedName>
        <fullName evidence="2">Uncharacterized protein</fullName>
    </submittedName>
</protein>
<dbReference type="EMBL" id="SDVB01000170">
    <property type="protein sequence ID" value="RYC17891.1"/>
    <property type="molecule type" value="Genomic_DNA"/>
</dbReference>
<organism evidence="2 3">
    <name type="scientific">Ciceribacter ferrooxidans</name>
    <dbReference type="NCBI Taxonomy" id="2509717"/>
    <lineage>
        <taxon>Bacteria</taxon>
        <taxon>Pseudomonadati</taxon>
        <taxon>Pseudomonadota</taxon>
        <taxon>Alphaproteobacteria</taxon>
        <taxon>Hyphomicrobiales</taxon>
        <taxon>Rhizobiaceae</taxon>
        <taxon>Ciceribacter</taxon>
    </lineage>
</organism>
<keyword evidence="1" id="KW-1133">Transmembrane helix</keyword>
<comment type="caution">
    <text evidence="2">The sequence shown here is derived from an EMBL/GenBank/DDBJ whole genome shotgun (WGS) entry which is preliminary data.</text>
</comment>
<dbReference type="RefSeq" id="WP_129331464.1">
    <property type="nucleotide sequence ID" value="NZ_SDVB01000170.1"/>
</dbReference>
<gene>
    <name evidence="2" type="ORF">EUU22_07935</name>
</gene>
<reference evidence="2 3" key="1">
    <citation type="submission" date="2019-01" db="EMBL/GenBank/DDBJ databases">
        <authorList>
            <person name="Deng T."/>
        </authorList>
    </citation>
    <scope>NUCLEOTIDE SEQUENCE [LARGE SCALE GENOMIC DNA]</scope>
    <source>
        <strain evidence="2 3">F8825</strain>
    </source>
</reference>
<dbReference type="Proteomes" id="UP000291088">
    <property type="component" value="Unassembled WGS sequence"/>
</dbReference>
<evidence type="ECO:0000313" key="3">
    <source>
        <dbReference type="Proteomes" id="UP000291088"/>
    </source>
</evidence>
<name>A0A4Q2TJN4_9HYPH</name>
<evidence type="ECO:0000256" key="1">
    <source>
        <dbReference type="SAM" id="Phobius"/>
    </source>
</evidence>
<keyword evidence="3" id="KW-1185">Reference proteome</keyword>
<sequence length="67" mass="7309">MEQVRTTLTVAGLLIIAVGLAWVAHGMGTIHLPASDFITKQSVWTTNGSLVAVFGLIVLWSSRRFLR</sequence>
<keyword evidence="1" id="KW-0812">Transmembrane</keyword>
<keyword evidence="1" id="KW-0472">Membrane</keyword>
<feature type="transmembrane region" description="Helical" evidence="1">
    <location>
        <begin position="42"/>
        <end position="61"/>
    </location>
</feature>
<proteinExistence type="predicted"/>
<evidence type="ECO:0000313" key="2">
    <source>
        <dbReference type="EMBL" id="RYC17891.1"/>
    </source>
</evidence>
<accession>A0A4Q2TJN4</accession>
<dbReference type="OrthoDB" id="8374816at2"/>
<dbReference type="AlphaFoldDB" id="A0A4Q2TJN4"/>